<organism evidence="5 6">
    <name type="scientific">Salix suchowensis</name>
    <dbReference type="NCBI Taxonomy" id="1278906"/>
    <lineage>
        <taxon>Eukaryota</taxon>
        <taxon>Viridiplantae</taxon>
        <taxon>Streptophyta</taxon>
        <taxon>Embryophyta</taxon>
        <taxon>Tracheophyta</taxon>
        <taxon>Spermatophyta</taxon>
        <taxon>Magnoliopsida</taxon>
        <taxon>eudicotyledons</taxon>
        <taxon>Gunneridae</taxon>
        <taxon>Pentapetalae</taxon>
        <taxon>rosids</taxon>
        <taxon>fabids</taxon>
        <taxon>Malpighiales</taxon>
        <taxon>Salicaceae</taxon>
        <taxon>Saliceae</taxon>
        <taxon>Salix</taxon>
    </lineage>
</organism>
<evidence type="ECO:0000256" key="2">
    <source>
        <dbReference type="ARBA" id="ARBA00023125"/>
    </source>
</evidence>
<evidence type="ECO:0000256" key="4">
    <source>
        <dbReference type="SAM" id="MobiDB-lite"/>
    </source>
</evidence>
<evidence type="ECO:0000313" key="6">
    <source>
        <dbReference type="Proteomes" id="UP001141253"/>
    </source>
</evidence>
<sequence>MGQGSFCSLTLDEVQDQLGNLGKPLGTMNLDELLRSVDSVGAWSEQMHRQGSLTWSRDLSKMTVEEIWRDIQQQNQNQNQKEADNPWRNAPFGEMTLDDFLVKAGVIAEPDPDTTTGI</sequence>
<evidence type="ECO:0000256" key="3">
    <source>
        <dbReference type="ARBA" id="ARBA00023242"/>
    </source>
</evidence>
<keyword evidence="3" id="KW-0539">Nucleus</keyword>
<evidence type="ECO:0000313" key="5">
    <source>
        <dbReference type="EMBL" id="KAJ6380702.1"/>
    </source>
</evidence>
<feature type="region of interest" description="Disordered" evidence="4">
    <location>
        <begin position="72"/>
        <end position="92"/>
    </location>
</feature>
<dbReference type="PANTHER" id="PTHR22952">
    <property type="entry name" value="CAMP-RESPONSE ELEMENT BINDING PROTEIN-RELATED"/>
    <property type="match status" value="1"/>
</dbReference>
<gene>
    <name evidence="5" type="ORF">OIU77_029575</name>
</gene>
<dbReference type="Proteomes" id="UP001141253">
    <property type="component" value="Chromosome 6"/>
</dbReference>
<name>A0ABQ9BAI6_9ROSI</name>
<proteinExistence type="predicted"/>
<keyword evidence="6" id="KW-1185">Reference proteome</keyword>
<accession>A0ABQ9BAI6</accession>
<dbReference type="InterPro" id="IPR043452">
    <property type="entry name" value="BZIP46-like"/>
</dbReference>
<reference evidence="5" key="2">
    <citation type="journal article" date="2023" name="Int. J. Mol. Sci.">
        <title>De Novo Assembly and Annotation of 11 Diverse Shrub Willow (Salix) Genomes Reveals Novel Gene Organization in Sex-Linked Regions.</title>
        <authorList>
            <person name="Hyden B."/>
            <person name="Feng K."/>
            <person name="Yates T.B."/>
            <person name="Jawdy S."/>
            <person name="Cereghino C."/>
            <person name="Smart L.B."/>
            <person name="Muchero W."/>
        </authorList>
    </citation>
    <scope>NUCLEOTIDE SEQUENCE</scope>
    <source>
        <tissue evidence="5">Shoot tip</tissue>
    </source>
</reference>
<reference evidence="5" key="1">
    <citation type="submission" date="2022-10" db="EMBL/GenBank/DDBJ databases">
        <authorList>
            <person name="Hyden B.L."/>
            <person name="Feng K."/>
            <person name="Yates T."/>
            <person name="Jawdy S."/>
            <person name="Smart L.B."/>
            <person name="Muchero W."/>
        </authorList>
    </citation>
    <scope>NUCLEOTIDE SEQUENCE</scope>
    <source>
        <tissue evidence="5">Shoot tip</tissue>
    </source>
</reference>
<comment type="subcellular location">
    <subcellularLocation>
        <location evidence="1">Nucleus</location>
    </subcellularLocation>
</comment>
<evidence type="ECO:0000256" key="1">
    <source>
        <dbReference type="ARBA" id="ARBA00004123"/>
    </source>
</evidence>
<keyword evidence="2" id="KW-0238">DNA-binding</keyword>
<protein>
    <submittedName>
        <fullName evidence="5">Uncharacterized protein</fullName>
    </submittedName>
</protein>
<comment type="caution">
    <text evidence="5">The sequence shown here is derived from an EMBL/GenBank/DDBJ whole genome shotgun (WGS) entry which is preliminary data.</text>
</comment>
<dbReference type="EMBL" id="JAPFFI010000009">
    <property type="protein sequence ID" value="KAJ6380702.1"/>
    <property type="molecule type" value="Genomic_DNA"/>
</dbReference>
<dbReference type="PANTHER" id="PTHR22952:SF488">
    <property type="entry name" value="BZIP TRANSCRIPTION FACTOR"/>
    <property type="match status" value="1"/>
</dbReference>